<organism evidence="6 7">
    <name type="scientific">Niabella soli DSM 19437</name>
    <dbReference type="NCBI Taxonomy" id="929713"/>
    <lineage>
        <taxon>Bacteria</taxon>
        <taxon>Pseudomonadati</taxon>
        <taxon>Bacteroidota</taxon>
        <taxon>Chitinophagia</taxon>
        <taxon>Chitinophagales</taxon>
        <taxon>Chitinophagaceae</taxon>
        <taxon>Niabella</taxon>
    </lineage>
</organism>
<proteinExistence type="inferred from homology"/>
<dbReference type="CDD" id="cd07798">
    <property type="entry name" value="ASKHA_NBD_FGGY_YoaC-like"/>
    <property type="match status" value="1"/>
</dbReference>
<evidence type="ECO:0000259" key="5">
    <source>
        <dbReference type="Pfam" id="PF02782"/>
    </source>
</evidence>
<dbReference type="PANTHER" id="PTHR43095">
    <property type="entry name" value="SUGAR KINASE"/>
    <property type="match status" value="1"/>
</dbReference>
<gene>
    <name evidence="6" type="ORF">NIASO_10200</name>
</gene>
<dbReference type="Proteomes" id="UP000003586">
    <property type="component" value="Chromosome"/>
</dbReference>
<protein>
    <submittedName>
        <fullName evidence="6">Sugar kinase</fullName>
    </submittedName>
</protein>
<dbReference type="InterPro" id="IPR018485">
    <property type="entry name" value="FGGY_C"/>
</dbReference>
<evidence type="ECO:0000313" key="7">
    <source>
        <dbReference type="Proteomes" id="UP000003586"/>
    </source>
</evidence>
<dbReference type="GO" id="GO:0016301">
    <property type="term" value="F:kinase activity"/>
    <property type="evidence" value="ECO:0007669"/>
    <property type="project" value="UniProtKB-KW"/>
</dbReference>
<dbReference type="InterPro" id="IPR018484">
    <property type="entry name" value="FGGY_N"/>
</dbReference>
<dbReference type="PIRSF" id="PIRSF000538">
    <property type="entry name" value="GlpK"/>
    <property type="match status" value="1"/>
</dbReference>
<dbReference type="Pfam" id="PF02782">
    <property type="entry name" value="FGGY_C"/>
    <property type="match status" value="1"/>
</dbReference>
<dbReference type="InterPro" id="IPR043129">
    <property type="entry name" value="ATPase_NBD"/>
</dbReference>
<comment type="similarity">
    <text evidence="1">Belongs to the FGGY kinase family.</text>
</comment>
<dbReference type="InterPro" id="IPR050406">
    <property type="entry name" value="FGGY_Carb_Kinase"/>
</dbReference>
<keyword evidence="2" id="KW-0808">Transferase</keyword>
<dbReference type="HOGENOM" id="CLU_572247_0_0_10"/>
<feature type="domain" description="Carbohydrate kinase FGGY N-terminal" evidence="4">
    <location>
        <begin position="7"/>
        <end position="245"/>
    </location>
</feature>
<accession>W0F0S5</accession>
<evidence type="ECO:0000256" key="1">
    <source>
        <dbReference type="ARBA" id="ARBA00009156"/>
    </source>
</evidence>
<evidence type="ECO:0000259" key="4">
    <source>
        <dbReference type="Pfam" id="PF00370"/>
    </source>
</evidence>
<dbReference type="AlphaFoldDB" id="W0F0S5"/>
<keyword evidence="3 6" id="KW-0418">Kinase</keyword>
<dbReference type="eggNOG" id="COG1070">
    <property type="taxonomic scope" value="Bacteria"/>
</dbReference>
<reference evidence="6 7" key="1">
    <citation type="submission" date="2013-12" db="EMBL/GenBank/DDBJ databases">
        <authorList>
            <consortium name="DOE Joint Genome Institute"/>
            <person name="Eisen J."/>
            <person name="Huntemann M."/>
            <person name="Han J."/>
            <person name="Chen A."/>
            <person name="Kyrpides N."/>
            <person name="Mavromatis K."/>
            <person name="Markowitz V."/>
            <person name="Palaniappan K."/>
            <person name="Ivanova N."/>
            <person name="Schaumberg A."/>
            <person name="Pati A."/>
            <person name="Liolios K."/>
            <person name="Nordberg H.P."/>
            <person name="Cantor M.N."/>
            <person name="Hua S.X."/>
            <person name="Woyke T."/>
        </authorList>
    </citation>
    <scope>NUCLEOTIDE SEQUENCE [LARGE SCALE GENOMIC DNA]</scope>
    <source>
        <strain evidence="7">DSM 19437</strain>
    </source>
</reference>
<dbReference type="InterPro" id="IPR000577">
    <property type="entry name" value="Carb_kinase_FGGY"/>
</dbReference>
<evidence type="ECO:0000256" key="2">
    <source>
        <dbReference type="ARBA" id="ARBA00022679"/>
    </source>
</evidence>
<name>W0F0S5_9BACT</name>
<evidence type="ECO:0000256" key="3">
    <source>
        <dbReference type="ARBA" id="ARBA00022777"/>
    </source>
</evidence>
<dbReference type="RefSeq" id="WP_008584068.1">
    <property type="nucleotide sequence ID" value="NZ_CP007035.1"/>
</dbReference>
<dbReference type="STRING" id="929713.NIASO_10200"/>
<dbReference type="GO" id="GO:0005975">
    <property type="term" value="P:carbohydrate metabolic process"/>
    <property type="evidence" value="ECO:0007669"/>
    <property type="project" value="InterPro"/>
</dbReference>
<sequence>MTLKNAYIIIDFGTGNLRAAVIATDGAILGVAREDIAYIRDDRYGDSIYFDPQLLWNQVLELTAVALKQAGLVKILAITATSQREGIVVLDKAGMPVVGMPNIDHRGREWEEILDNKEQVYGLTGRYPTSLFSAFKLVGLREGREEWWQQLDTFLSISDWVEYMFCGVEHYEHSQASETLLYDVERRAWSESLCELFSFPLSLLPPLTSSGTVLGQIRQPLAEALSISRDAKVIVGGADTQLAVLSTCAQAGDLVIVSGTTTPIIKLSASYDLDNAQRTWTGRYIDDNSYMVEANAGVTGLNYQRLKKIFYPNEGYEVIENELRSLTDFQCVASLGSLLADEKEPLIKGGFIFNTPVNHELSRAGLVWATLWDIACSIFENYKTLVSVTPNEQPYIWTCGGGMESKMLRQFIADLTGKEVRIRDHYRHASVAGGMMICNNTLGIEAEQTKAYDRVQPSAGTEHQHFYDRWKTHRELLKKIF</sequence>
<dbReference type="OrthoDB" id="9805576at2"/>
<dbReference type="Gene3D" id="3.30.420.40">
    <property type="match status" value="2"/>
</dbReference>
<dbReference type="PANTHER" id="PTHR43095:SF2">
    <property type="entry name" value="GLUCONOKINASE"/>
    <property type="match status" value="1"/>
</dbReference>
<dbReference type="EMBL" id="CP007035">
    <property type="protein sequence ID" value="AHF15428.1"/>
    <property type="molecule type" value="Genomic_DNA"/>
</dbReference>
<keyword evidence="7" id="KW-1185">Reference proteome</keyword>
<evidence type="ECO:0000313" key="6">
    <source>
        <dbReference type="EMBL" id="AHF15428.1"/>
    </source>
</evidence>
<dbReference type="Pfam" id="PF00370">
    <property type="entry name" value="FGGY_N"/>
    <property type="match status" value="1"/>
</dbReference>
<dbReference type="SUPFAM" id="SSF53067">
    <property type="entry name" value="Actin-like ATPase domain"/>
    <property type="match status" value="2"/>
</dbReference>
<dbReference type="KEGG" id="nso:NIASO_10200"/>
<feature type="domain" description="Carbohydrate kinase FGGY C-terminal" evidence="5">
    <location>
        <begin position="350"/>
        <end position="437"/>
    </location>
</feature>